<accession>Q55C07</accession>
<proteinExistence type="predicted"/>
<dbReference type="InParanoid" id="Q55C07"/>
<evidence type="ECO:0000313" key="2">
    <source>
        <dbReference type="EMBL" id="EAL72490.1"/>
    </source>
</evidence>
<evidence type="ECO:0000313" key="3">
    <source>
        <dbReference type="Proteomes" id="UP000002195"/>
    </source>
</evidence>
<feature type="region of interest" description="Disordered" evidence="1">
    <location>
        <begin position="1"/>
        <end position="38"/>
    </location>
</feature>
<dbReference type="KEGG" id="ddi:DDB_G0270280"/>
<keyword evidence="3" id="KW-1185">Reference proteome</keyword>
<protein>
    <submittedName>
        <fullName evidence="2">Uncharacterized protein</fullName>
    </submittedName>
</protein>
<dbReference type="RefSeq" id="XP_646674.1">
    <property type="nucleotide sequence ID" value="XM_641582.1"/>
</dbReference>
<dbReference type="HOGENOM" id="CLU_2727529_0_0_1"/>
<dbReference type="EMBL" id="AAFI02000005">
    <property type="protein sequence ID" value="EAL72490.1"/>
    <property type="molecule type" value="Genomic_DNA"/>
</dbReference>
<dbReference type="GeneID" id="8617648"/>
<feature type="compositionally biased region" description="Polar residues" evidence="1">
    <location>
        <begin position="9"/>
        <end position="24"/>
    </location>
</feature>
<dbReference type="VEuPathDB" id="AmoebaDB:DDB_G0270280"/>
<dbReference type="PaxDb" id="44689-DDB0190936"/>
<evidence type="ECO:0000256" key="1">
    <source>
        <dbReference type="SAM" id="MobiDB-lite"/>
    </source>
</evidence>
<dbReference type="AlphaFoldDB" id="Q55C07"/>
<name>Q55C07_DICDI</name>
<sequence>MTLVASLTKLGNPTASLSSHSSPKVETHAGVSGEQMGNKSEWMGRSWQWGPSRQWYWQPWYYRSYRSGNWYY</sequence>
<gene>
    <name evidence="2" type="ORF">DDB_G0270280</name>
</gene>
<organism evidence="2 3">
    <name type="scientific">Dictyostelium discoideum</name>
    <name type="common">Social amoeba</name>
    <dbReference type="NCBI Taxonomy" id="44689"/>
    <lineage>
        <taxon>Eukaryota</taxon>
        <taxon>Amoebozoa</taxon>
        <taxon>Evosea</taxon>
        <taxon>Eumycetozoa</taxon>
        <taxon>Dictyostelia</taxon>
        <taxon>Dictyosteliales</taxon>
        <taxon>Dictyosteliaceae</taxon>
        <taxon>Dictyostelium</taxon>
    </lineage>
</organism>
<reference evidence="2 3" key="1">
    <citation type="journal article" date="2005" name="Nature">
        <title>The genome of the social amoeba Dictyostelium discoideum.</title>
        <authorList>
            <consortium name="The Dictyostelium discoideum Sequencing Consortium"/>
            <person name="Eichinger L."/>
            <person name="Pachebat J.A."/>
            <person name="Glockner G."/>
            <person name="Rajandream M.A."/>
            <person name="Sucgang R."/>
            <person name="Berriman M."/>
            <person name="Song J."/>
            <person name="Olsen R."/>
            <person name="Szafranski K."/>
            <person name="Xu Q."/>
            <person name="Tunggal B."/>
            <person name="Kummerfeld S."/>
            <person name="Madera M."/>
            <person name="Konfortov B.A."/>
            <person name="Rivero F."/>
            <person name="Bankier A.T."/>
            <person name="Lehmann R."/>
            <person name="Hamlin N."/>
            <person name="Davies R."/>
            <person name="Gaudet P."/>
            <person name="Fey P."/>
            <person name="Pilcher K."/>
            <person name="Chen G."/>
            <person name="Saunders D."/>
            <person name="Sodergren E."/>
            <person name="Davis P."/>
            <person name="Kerhornou A."/>
            <person name="Nie X."/>
            <person name="Hall N."/>
            <person name="Anjard C."/>
            <person name="Hemphill L."/>
            <person name="Bason N."/>
            <person name="Farbrother P."/>
            <person name="Desany B."/>
            <person name="Just E."/>
            <person name="Morio T."/>
            <person name="Rost R."/>
            <person name="Churcher C."/>
            <person name="Cooper J."/>
            <person name="Haydock S."/>
            <person name="van Driessche N."/>
            <person name="Cronin A."/>
            <person name="Goodhead I."/>
            <person name="Muzny D."/>
            <person name="Mourier T."/>
            <person name="Pain A."/>
            <person name="Lu M."/>
            <person name="Harper D."/>
            <person name="Lindsay R."/>
            <person name="Hauser H."/>
            <person name="James K."/>
            <person name="Quiles M."/>
            <person name="Madan Babu M."/>
            <person name="Saito T."/>
            <person name="Buchrieser C."/>
            <person name="Wardroper A."/>
            <person name="Felder M."/>
            <person name="Thangavelu M."/>
            <person name="Johnson D."/>
            <person name="Knights A."/>
            <person name="Loulseged H."/>
            <person name="Mungall K."/>
            <person name="Oliver K."/>
            <person name="Price C."/>
            <person name="Quail M.A."/>
            <person name="Urushihara H."/>
            <person name="Hernandez J."/>
            <person name="Rabbinowitsch E."/>
            <person name="Steffen D."/>
            <person name="Sanders M."/>
            <person name="Ma J."/>
            <person name="Kohara Y."/>
            <person name="Sharp S."/>
            <person name="Simmonds M."/>
            <person name="Spiegler S."/>
            <person name="Tivey A."/>
            <person name="Sugano S."/>
            <person name="White B."/>
            <person name="Walker D."/>
            <person name="Woodward J."/>
            <person name="Winckler T."/>
            <person name="Tanaka Y."/>
            <person name="Shaulsky G."/>
            <person name="Schleicher M."/>
            <person name="Weinstock G."/>
            <person name="Rosenthal A."/>
            <person name="Cox E.C."/>
            <person name="Chisholm R.L."/>
            <person name="Gibbs R."/>
            <person name="Loomis W.F."/>
            <person name="Platzer M."/>
            <person name="Kay R.R."/>
            <person name="Williams J."/>
            <person name="Dear P.H."/>
            <person name="Noegel A.A."/>
            <person name="Barrell B."/>
            <person name="Kuspa A."/>
        </authorList>
    </citation>
    <scope>NUCLEOTIDE SEQUENCE [LARGE SCALE GENOMIC DNA]</scope>
    <source>
        <strain evidence="2 3">AX4</strain>
    </source>
</reference>
<dbReference type="Proteomes" id="UP000002195">
    <property type="component" value="Unassembled WGS sequence"/>
</dbReference>
<comment type="caution">
    <text evidence="2">The sequence shown here is derived from an EMBL/GenBank/DDBJ whole genome shotgun (WGS) entry which is preliminary data.</text>
</comment>
<dbReference type="dictyBase" id="DDB_G0270280"/>